<evidence type="ECO:0000313" key="10">
    <source>
        <dbReference type="Proteomes" id="UP000697995"/>
    </source>
</evidence>
<feature type="transmembrane region" description="Helical" evidence="7">
    <location>
        <begin position="344"/>
        <end position="365"/>
    </location>
</feature>
<comment type="subcellular location">
    <subcellularLocation>
        <location evidence="1">Membrane</location>
        <topology evidence="1">Multi-pass membrane protein</topology>
    </subcellularLocation>
</comment>
<feature type="transmembrane region" description="Helical" evidence="7">
    <location>
        <begin position="86"/>
        <end position="106"/>
    </location>
</feature>
<feature type="transmembrane region" description="Helical" evidence="7">
    <location>
        <begin position="235"/>
        <end position="251"/>
    </location>
</feature>
<evidence type="ECO:0000256" key="7">
    <source>
        <dbReference type="SAM" id="Phobius"/>
    </source>
</evidence>
<dbReference type="InterPro" id="IPR006153">
    <property type="entry name" value="Cation/H_exchanger_TM"/>
</dbReference>
<keyword evidence="5 7" id="KW-1133">Transmembrane helix</keyword>
<feature type="transmembrane region" description="Helical" evidence="7">
    <location>
        <begin position="118"/>
        <end position="137"/>
    </location>
</feature>
<dbReference type="Gene3D" id="1.20.1530.20">
    <property type="match status" value="1"/>
</dbReference>
<feature type="transmembrane region" description="Helical" evidence="7">
    <location>
        <begin position="288"/>
        <end position="307"/>
    </location>
</feature>
<accession>A0ABS1D4K4</accession>
<keyword evidence="6 7" id="KW-0472">Membrane</keyword>
<comment type="caution">
    <text evidence="9">The sequence shown here is derived from an EMBL/GenBank/DDBJ whole genome shotgun (WGS) entry which is preliminary data.</text>
</comment>
<name>A0ABS1D4K4_9PROT</name>
<dbReference type="EMBL" id="NRSG01000375">
    <property type="protein sequence ID" value="MBK1661800.1"/>
    <property type="molecule type" value="Genomic_DNA"/>
</dbReference>
<proteinExistence type="inferred from homology"/>
<comment type="similarity">
    <text evidence="2">Belongs to the monovalent cation:proton antiporter 2 (CPA2) transporter (TC 2.A.37) family.</text>
</comment>
<keyword evidence="3" id="KW-0813">Transport</keyword>
<keyword evidence="4 7" id="KW-0812">Transmembrane</keyword>
<gene>
    <name evidence="9" type="ORF">CKO45_26730</name>
</gene>
<dbReference type="PANTHER" id="PTHR42751:SF1">
    <property type="entry name" value="CATION_PROTON ANTIPORTER YBAL-RELATED"/>
    <property type="match status" value="1"/>
</dbReference>
<dbReference type="Proteomes" id="UP000697995">
    <property type="component" value="Unassembled WGS sequence"/>
</dbReference>
<evidence type="ECO:0000256" key="5">
    <source>
        <dbReference type="ARBA" id="ARBA00022989"/>
    </source>
</evidence>
<feature type="domain" description="Cation/H+ exchanger transmembrane" evidence="8">
    <location>
        <begin position="17"/>
        <end position="393"/>
    </location>
</feature>
<evidence type="ECO:0000256" key="3">
    <source>
        <dbReference type="ARBA" id="ARBA00022448"/>
    </source>
</evidence>
<reference evidence="9 10" key="1">
    <citation type="journal article" date="2020" name="Microorganisms">
        <title>Osmotic Adaptation and Compatible Solute Biosynthesis of Phototrophic Bacteria as Revealed from Genome Analyses.</title>
        <authorList>
            <person name="Imhoff J.F."/>
            <person name="Rahn T."/>
            <person name="Kunzel S."/>
            <person name="Keller A."/>
            <person name="Neulinger S.C."/>
        </authorList>
    </citation>
    <scope>NUCLEOTIDE SEQUENCE [LARGE SCALE GENOMIC DNA]</scope>
    <source>
        <strain evidence="9 10">DSM 15382</strain>
    </source>
</reference>
<protein>
    <submittedName>
        <fullName evidence="9">Potassium transporter Kef</fullName>
    </submittedName>
</protein>
<dbReference type="InterPro" id="IPR038770">
    <property type="entry name" value="Na+/solute_symporter_sf"/>
</dbReference>
<evidence type="ECO:0000256" key="1">
    <source>
        <dbReference type="ARBA" id="ARBA00004141"/>
    </source>
</evidence>
<feature type="transmembrane region" description="Helical" evidence="7">
    <location>
        <begin position="149"/>
        <end position="174"/>
    </location>
</feature>
<feature type="transmembrane region" description="Helical" evidence="7">
    <location>
        <begin position="377"/>
        <end position="396"/>
    </location>
</feature>
<evidence type="ECO:0000256" key="4">
    <source>
        <dbReference type="ARBA" id="ARBA00022692"/>
    </source>
</evidence>
<feature type="transmembrane region" description="Helical" evidence="7">
    <location>
        <begin position="49"/>
        <end position="74"/>
    </location>
</feature>
<dbReference type="Pfam" id="PF00999">
    <property type="entry name" value="Na_H_Exchanger"/>
    <property type="match status" value="1"/>
</dbReference>
<evidence type="ECO:0000256" key="2">
    <source>
        <dbReference type="ARBA" id="ARBA00005551"/>
    </source>
</evidence>
<feature type="transmembrane region" description="Helical" evidence="7">
    <location>
        <begin position="313"/>
        <end position="332"/>
    </location>
</feature>
<sequence length="424" mass="42999">MHHSTPLLTTLVAALTAALLLGVLARRLRLPPLVGYLLAGMLIGPNTPGFVGDLALASELSEIGIILLMFGVGLHFSPKELAEARGVAVPGALAQMAAATVLGWGVARLFGWSDGQGFVFGICLSVASTVVLLRALQERGEMTSNAGKIAVGWLVVEDLAMVIALVLVPVGAALLDGRTPAGMLSGMGVGGGDLVLSLLVTLGKVAVFVALMLVVGSRVMPAALSMVGALRSRELFSLAALVAALGVAYVASVAFGVSFALGAFLSGLVLGQSALSQKAAEQTLPLRDAFAVVFFVSVGMLFDPAILLAQPALLAGAVLVVMLGKSAAAWGIARIRGLSNREALLIAASLSQIGEFSFILAGIGVAERVLPPQGRDLVLAVALITIALNPVMFWLADRLAAPPQPVPAPAPAAASATAPASHGG</sequence>
<dbReference type="RefSeq" id="WP_133222999.1">
    <property type="nucleotide sequence ID" value="NZ_NRSG01000375.1"/>
</dbReference>
<feature type="transmembrane region" description="Helical" evidence="7">
    <location>
        <begin position="194"/>
        <end position="215"/>
    </location>
</feature>
<organism evidence="9 10">
    <name type="scientific">Paracraurococcus ruber</name>
    <dbReference type="NCBI Taxonomy" id="77675"/>
    <lineage>
        <taxon>Bacteria</taxon>
        <taxon>Pseudomonadati</taxon>
        <taxon>Pseudomonadota</taxon>
        <taxon>Alphaproteobacteria</taxon>
        <taxon>Acetobacterales</taxon>
        <taxon>Roseomonadaceae</taxon>
        <taxon>Paracraurococcus</taxon>
    </lineage>
</organism>
<evidence type="ECO:0000313" key="9">
    <source>
        <dbReference type="EMBL" id="MBK1661800.1"/>
    </source>
</evidence>
<keyword evidence="10" id="KW-1185">Reference proteome</keyword>
<evidence type="ECO:0000256" key="6">
    <source>
        <dbReference type="ARBA" id="ARBA00023136"/>
    </source>
</evidence>
<dbReference type="PANTHER" id="PTHR42751">
    <property type="entry name" value="SODIUM/HYDROGEN EXCHANGER FAMILY/TRKA DOMAIN PROTEIN"/>
    <property type="match status" value="1"/>
</dbReference>
<evidence type="ECO:0000259" key="8">
    <source>
        <dbReference type="Pfam" id="PF00999"/>
    </source>
</evidence>